<dbReference type="STRING" id="690307.A0A1L9WSZ5"/>
<dbReference type="PANTHER" id="PTHR15410:SF2">
    <property type="entry name" value="HIRA-INTERACTING PROTEIN 3"/>
    <property type="match status" value="1"/>
</dbReference>
<accession>A0A1L9WSZ5</accession>
<dbReference type="RefSeq" id="XP_020055664.1">
    <property type="nucleotide sequence ID" value="XM_020205351.1"/>
</dbReference>
<dbReference type="GO" id="GO:0005634">
    <property type="term" value="C:nucleus"/>
    <property type="evidence" value="ECO:0007669"/>
    <property type="project" value="TreeGrafter"/>
</dbReference>
<dbReference type="EMBL" id="KV878978">
    <property type="protein sequence ID" value="OJJ99324.1"/>
    <property type="molecule type" value="Genomic_DNA"/>
</dbReference>
<dbReference type="InterPro" id="IPR037647">
    <property type="entry name" value="HIRIP3"/>
</dbReference>
<dbReference type="Proteomes" id="UP000184546">
    <property type="component" value="Unassembled WGS sequence"/>
</dbReference>
<feature type="compositionally biased region" description="Basic and acidic residues" evidence="1">
    <location>
        <begin position="195"/>
        <end position="207"/>
    </location>
</feature>
<keyword evidence="3" id="KW-1185">Reference proteome</keyword>
<feature type="region of interest" description="Disordered" evidence="1">
    <location>
        <begin position="86"/>
        <end position="254"/>
    </location>
</feature>
<feature type="region of interest" description="Disordered" evidence="1">
    <location>
        <begin position="327"/>
        <end position="367"/>
    </location>
</feature>
<dbReference type="AlphaFoldDB" id="A0A1L9WSZ5"/>
<protein>
    <recommendedName>
        <fullName evidence="4">Transcriptional regulator</fullName>
    </recommendedName>
</protein>
<dbReference type="OrthoDB" id="552755at2759"/>
<evidence type="ECO:0000313" key="3">
    <source>
        <dbReference type="Proteomes" id="UP000184546"/>
    </source>
</evidence>
<sequence>MAPKYALSESESEPDSTAGRPDIPSDDALEQALRDTVADIYKSGKLEELTVKRVRLAAEKALKLDAGFFKTQGDWKARSEEVIRDQVEVEEKAAEQSAPGKNDSDSESELSSLSSLSSEDAKPAKRTKSTGTAASRKRQKTSPSDADKDESSNIENEDHEDEVEPSTKRQTKTATKKKTKPSEEPAPDDSADAANGKEDQSEDKVDSESEMSVVLDEEPKPVRKRQKSAETSSRRGKKAAPVKDKDTDQDPNQAEIKRLQGWLIKCGIRKMWARELAPFDTPKAKIKHLKDMLKEAGMEGRYSVEKANRIREERELKADLELVQEGAKRWGKEAGSDDSEDSRPRRRLNRGRRGLAFLEGEDGEETD</sequence>
<feature type="compositionally biased region" description="Basic residues" evidence="1">
    <location>
        <begin position="169"/>
        <end position="179"/>
    </location>
</feature>
<dbReference type="OMA" id="CGIRKIW"/>
<reference evidence="3" key="1">
    <citation type="journal article" date="2017" name="Genome Biol.">
        <title>Comparative genomics reveals high biological diversity and specific adaptations in the industrially and medically important fungal genus Aspergillus.</title>
        <authorList>
            <person name="de Vries R.P."/>
            <person name="Riley R."/>
            <person name="Wiebenga A."/>
            <person name="Aguilar-Osorio G."/>
            <person name="Amillis S."/>
            <person name="Uchima C.A."/>
            <person name="Anderluh G."/>
            <person name="Asadollahi M."/>
            <person name="Askin M."/>
            <person name="Barry K."/>
            <person name="Battaglia E."/>
            <person name="Bayram O."/>
            <person name="Benocci T."/>
            <person name="Braus-Stromeyer S.A."/>
            <person name="Caldana C."/>
            <person name="Canovas D."/>
            <person name="Cerqueira G.C."/>
            <person name="Chen F."/>
            <person name="Chen W."/>
            <person name="Choi C."/>
            <person name="Clum A."/>
            <person name="Dos Santos R.A."/>
            <person name="Damasio A.R."/>
            <person name="Diallinas G."/>
            <person name="Emri T."/>
            <person name="Fekete E."/>
            <person name="Flipphi M."/>
            <person name="Freyberg S."/>
            <person name="Gallo A."/>
            <person name="Gournas C."/>
            <person name="Habgood R."/>
            <person name="Hainaut M."/>
            <person name="Harispe M.L."/>
            <person name="Henrissat B."/>
            <person name="Hilden K.S."/>
            <person name="Hope R."/>
            <person name="Hossain A."/>
            <person name="Karabika E."/>
            <person name="Karaffa L."/>
            <person name="Karanyi Z."/>
            <person name="Krasevec N."/>
            <person name="Kuo A."/>
            <person name="Kusch H."/>
            <person name="LaButti K."/>
            <person name="Lagendijk E.L."/>
            <person name="Lapidus A."/>
            <person name="Levasseur A."/>
            <person name="Lindquist E."/>
            <person name="Lipzen A."/>
            <person name="Logrieco A.F."/>
            <person name="MacCabe A."/>
            <person name="Maekelae M.R."/>
            <person name="Malavazi I."/>
            <person name="Melin P."/>
            <person name="Meyer V."/>
            <person name="Mielnichuk N."/>
            <person name="Miskei M."/>
            <person name="Molnar A.P."/>
            <person name="Mule G."/>
            <person name="Ngan C.Y."/>
            <person name="Orejas M."/>
            <person name="Orosz E."/>
            <person name="Ouedraogo J.P."/>
            <person name="Overkamp K.M."/>
            <person name="Park H.-S."/>
            <person name="Perrone G."/>
            <person name="Piumi F."/>
            <person name="Punt P.J."/>
            <person name="Ram A.F."/>
            <person name="Ramon A."/>
            <person name="Rauscher S."/>
            <person name="Record E."/>
            <person name="Riano-Pachon D.M."/>
            <person name="Robert V."/>
            <person name="Roehrig J."/>
            <person name="Ruller R."/>
            <person name="Salamov A."/>
            <person name="Salih N.S."/>
            <person name="Samson R.A."/>
            <person name="Sandor E."/>
            <person name="Sanguinetti M."/>
            <person name="Schuetze T."/>
            <person name="Sepcic K."/>
            <person name="Shelest E."/>
            <person name="Sherlock G."/>
            <person name="Sophianopoulou V."/>
            <person name="Squina F.M."/>
            <person name="Sun H."/>
            <person name="Susca A."/>
            <person name="Todd R.B."/>
            <person name="Tsang A."/>
            <person name="Unkles S.E."/>
            <person name="van de Wiele N."/>
            <person name="van Rossen-Uffink D."/>
            <person name="Oliveira J.V."/>
            <person name="Vesth T.C."/>
            <person name="Visser J."/>
            <person name="Yu J.-H."/>
            <person name="Zhou M."/>
            <person name="Andersen M.R."/>
            <person name="Archer D.B."/>
            <person name="Baker S.E."/>
            <person name="Benoit I."/>
            <person name="Brakhage A.A."/>
            <person name="Braus G.H."/>
            <person name="Fischer R."/>
            <person name="Frisvad J.C."/>
            <person name="Goldman G.H."/>
            <person name="Houbraken J."/>
            <person name="Oakley B."/>
            <person name="Pocsi I."/>
            <person name="Scazzocchio C."/>
            <person name="Seiboth B."/>
            <person name="vanKuyk P.A."/>
            <person name="Wortman J."/>
            <person name="Dyer P.S."/>
            <person name="Grigoriev I.V."/>
        </authorList>
    </citation>
    <scope>NUCLEOTIDE SEQUENCE [LARGE SCALE GENOMIC DNA]</scope>
    <source>
        <strain evidence="3">ATCC 16872 / CBS 172.66 / WB 5094</strain>
    </source>
</reference>
<feature type="region of interest" description="Disordered" evidence="1">
    <location>
        <begin position="1"/>
        <end position="28"/>
    </location>
</feature>
<dbReference type="PANTHER" id="PTHR15410">
    <property type="entry name" value="HIRA-INTERACTING PROTEIN 3"/>
    <property type="match status" value="1"/>
</dbReference>
<feature type="compositionally biased region" description="Low complexity" evidence="1">
    <location>
        <begin position="109"/>
        <end position="118"/>
    </location>
</feature>
<dbReference type="GeneID" id="30979165"/>
<gene>
    <name evidence="2" type="ORF">ASPACDRAFT_79236</name>
</gene>
<feature type="compositionally biased region" description="Basic residues" evidence="1">
    <location>
        <begin position="344"/>
        <end position="353"/>
    </location>
</feature>
<dbReference type="VEuPathDB" id="FungiDB:ASPACDRAFT_79236"/>
<name>A0A1L9WSZ5_ASPA1</name>
<organism evidence="2 3">
    <name type="scientific">Aspergillus aculeatus (strain ATCC 16872 / CBS 172.66 / WB 5094)</name>
    <dbReference type="NCBI Taxonomy" id="690307"/>
    <lineage>
        <taxon>Eukaryota</taxon>
        <taxon>Fungi</taxon>
        <taxon>Dikarya</taxon>
        <taxon>Ascomycota</taxon>
        <taxon>Pezizomycotina</taxon>
        <taxon>Eurotiomycetes</taxon>
        <taxon>Eurotiomycetidae</taxon>
        <taxon>Eurotiales</taxon>
        <taxon>Aspergillaceae</taxon>
        <taxon>Aspergillus</taxon>
        <taxon>Aspergillus subgen. Circumdati</taxon>
    </lineage>
</organism>
<evidence type="ECO:0008006" key="4">
    <source>
        <dbReference type="Google" id="ProtNLM"/>
    </source>
</evidence>
<proteinExistence type="predicted"/>
<evidence type="ECO:0000256" key="1">
    <source>
        <dbReference type="SAM" id="MobiDB-lite"/>
    </source>
</evidence>
<feature type="compositionally biased region" description="Acidic residues" evidence="1">
    <location>
        <begin position="155"/>
        <end position="164"/>
    </location>
</feature>
<evidence type="ECO:0000313" key="2">
    <source>
        <dbReference type="EMBL" id="OJJ99324.1"/>
    </source>
</evidence>